<dbReference type="PROSITE" id="PS51766">
    <property type="entry name" value="DOCKERIN"/>
    <property type="match status" value="1"/>
</dbReference>
<evidence type="ECO:0000313" key="4">
    <source>
        <dbReference type="Proteomes" id="UP000019364"/>
    </source>
</evidence>
<dbReference type="GO" id="GO:0000272">
    <property type="term" value="P:polysaccharide catabolic process"/>
    <property type="evidence" value="ECO:0007669"/>
    <property type="project" value="InterPro"/>
</dbReference>
<dbReference type="EMBL" id="BAVZ01000003">
    <property type="protein sequence ID" value="GAF07326.1"/>
    <property type="molecule type" value="Genomic_DNA"/>
</dbReference>
<dbReference type="Pfam" id="PF00404">
    <property type="entry name" value="Dockerin_1"/>
    <property type="match status" value="1"/>
</dbReference>
<evidence type="ECO:0000313" key="3">
    <source>
        <dbReference type="EMBL" id="GAF07326.1"/>
    </source>
</evidence>
<reference evidence="3 4" key="1">
    <citation type="journal article" date="2014" name="Genome Announc.">
        <title>Draft Genome Sequence of Paenibacillus pini JCM 16418T, Isolated from the Rhizosphere of Pine Tree.</title>
        <authorList>
            <person name="Yuki M."/>
            <person name="Oshima K."/>
            <person name="Suda W."/>
            <person name="Oshida Y."/>
            <person name="Kitamura K."/>
            <person name="Iida Y."/>
            <person name="Hattori M."/>
            <person name="Ohkuma M."/>
        </authorList>
    </citation>
    <scope>NUCLEOTIDE SEQUENCE [LARGE SCALE GENOMIC DNA]</scope>
    <source>
        <strain evidence="3 4">JCM 16418</strain>
    </source>
</reference>
<comment type="caution">
    <text evidence="3">The sequence shown here is derived from an EMBL/GenBank/DDBJ whole genome shotgun (WGS) entry which is preliminary data.</text>
</comment>
<dbReference type="STRING" id="1236976.JCM16418_1336"/>
<dbReference type="eggNOG" id="COG4932">
    <property type="taxonomic scope" value="Bacteria"/>
</dbReference>
<proteinExistence type="predicted"/>
<dbReference type="InterPro" id="IPR016134">
    <property type="entry name" value="Dockerin_dom"/>
</dbReference>
<gene>
    <name evidence="3" type="ORF">JCM16418_1336</name>
</gene>
<protein>
    <recommendedName>
        <fullName evidence="2">Dockerin domain-containing protein</fullName>
    </recommendedName>
</protein>
<dbReference type="eggNOG" id="COG5184">
    <property type="taxonomic scope" value="Bacteria"/>
</dbReference>
<dbReference type="OrthoDB" id="57539at2"/>
<evidence type="ECO:0000256" key="1">
    <source>
        <dbReference type="ARBA" id="ARBA00022729"/>
    </source>
</evidence>
<dbReference type="SUPFAM" id="SSF63446">
    <property type="entry name" value="Type I dockerin domain"/>
    <property type="match status" value="1"/>
</dbReference>
<dbReference type="InterPro" id="IPR002105">
    <property type="entry name" value="Dockerin_1_rpt"/>
</dbReference>
<feature type="domain" description="Dockerin" evidence="2">
    <location>
        <begin position="143"/>
        <end position="210"/>
    </location>
</feature>
<dbReference type="GO" id="GO:0004553">
    <property type="term" value="F:hydrolase activity, hydrolyzing O-glycosyl compounds"/>
    <property type="evidence" value="ECO:0007669"/>
    <property type="project" value="InterPro"/>
</dbReference>
<keyword evidence="4" id="KW-1185">Reference proteome</keyword>
<evidence type="ECO:0000259" key="2">
    <source>
        <dbReference type="PROSITE" id="PS51766"/>
    </source>
</evidence>
<sequence>MKIKKPKPHSTLKIITGAIPVSAVLSAFLLSGTLHAEGSTLLEPIKNIDVGWISPSSKVNEPQKAAIEVDSGRIILDLAFHTTWRSEGAAGTVTVKSSDESIATASIEQGKLAISIGSYGTVQLTLNSKDSEDQSFLDTFQLVINKIGDTTGDGVVTSADALLIMKVVNGLITPTPEQMNTLDINRDGKITSADSALLLSQYVGKNNGPVASSYIVSIQSVNDAPVAYNVKPAVMSMINGKLTAQADYKYLDAEGDIEESTLIKWYKGSLQDGSDKQLIPDASGKQYIVEPSDEGAYLFYTVTPVAATGTRKGIIVGSSASDQLPDQTSPTIKDIAAPAGRYYGSGQVLEFTVNMSEPVIVSGGSPVLQLNVGGQIKDAVFNDSESSGSKLVFTYKVVAGDTDDDGILISRIELPQSVTIKDQAGNPADLTIAAVDTSGIKVDTGAPTAVTIDIPDNGLYLKGQQITVAVNWSEPVQVTGGAPVLDMMIGTVSRNMQYMPEESSETKLVFAYTVVDGDEDADGVELGGLRLEGSSIKDHAGNSAVLTLGAVNTSGVKVDARGPVVNSVILPQNGAYKAGSKLNFILNMNEPYTILGVGSPSLELTVGGVSRTAAYDSAASTQTALAFTYTVSANEMDLDGIGMGAVQLNGAIIQDIAGNTGNLDLLAQDTSGIVIDTAQPLVTSQTPENDKLAASTSGDLVMTFDELINVVNGKEITVTNTKDNSTFILNTEDTNKVIVDGNKVTLKNPGLQDNIRYKVDIESGAFMDKAGNLYAGLSGSANWSFTTPDQTAPSVISTTPNNKAVGVSRTDNFVIQFSEPVVVGDGSKQIVIRKASDLSEVAAFTAGDSVNASLSDTTLTITNPGLDESTSYYVEIESGAYEDTAGNSFAGLSGLSGWSFSTPDSRSLNAVNTDEEFSEKQMRSNPYAMGAMLTLNITGDIFKKTLSAADFELNHAPAGLTIMSADYLSEDMVMLTLDYDGTDFDQDVTDFSITAKPSALVSGGRVTSNEMTITADVEQESPVFISEYLYGGAEKVVLELYNAGSVPETGLSLEIYTTDHAAPYVTPVRTDSITEPNFDIPVDPNSFLVAINPVYYYYMDDNGGIAYNVELKIPNTPTIKAIVLKKGTTILDYIGSPTSNRAILLEPMTMRRKLSIQSGSPAYIPSQWDFLTPADFAQNKDFYTGIRIR</sequence>
<dbReference type="eggNOG" id="COG4625">
    <property type="taxonomic scope" value="Bacteria"/>
</dbReference>
<name>W7YRR0_9BACL</name>
<organism evidence="3 4">
    <name type="scientific">Paenibacillus pini JCM 16418</name>
    <dbReference type="NCBI Taxonomy" id="1236976"/>
    <lineage>
        <taxon>Bacteria</taxon>
        <taxon>Bacillati</taxon>
        <taxon>Bacillota</taxon>
        <taxon>Bacilli</taxon>
        <taxon>Bacillales</taxon>
        <taxon>Paenibacillaceae</taxon>
        <taxon>Paenibacillus</taxon>
    </lineage>
</organism>
<dbReference type="AlphaFoldDB" id="W7YRR0"/>
<dbReference type="Pfam" id="PF13205">
    <property type="entry name" value="Big_5"/>
    <property type="match status" value="2"/>
</dbReference>
<dbReference type="InterPro" id="IPR036439">
    <property type="entry name" value="Dockerin_dom_sf"/>
</dbReference>
<dbReference type="CDD" id="cd14256">
    <property type="entry name" value="Dockerin_I"/>
    <property type="match status" value="1"/>
</dbReference>
<dbReference type="InterPro" id="IPR032812">
    <property type="entry name" value="SbsA_Ig"/>
</dbReference>
<dbReference type="eggNOG" id="COG2356">
    <property type="taxonomic scope" value="Bacteria"/>
</dbReference>
<dbReference type="RefSeq" id="WP_036646970.1">
    <property type="nucleotide sequence ID" value="NZ_BAVZ01000003.1"/>
</dbReference>
<accession>W7YRR0</accession>
<dbReference type="Proteomes" id="UP000019364">
    <property type="component" value="Unassembled WGS sequence"/>
</dbReference>
<keyword evidence="1" id="KW-0732">Signal</keyword>
<dbReference type="Gene3D" id="2.60.40.2700">
    <property type="match status" value="1"/>
</dbReference>
<dbReference type="Gene3D" id="1.10.1330.10">
    <property type="entry name" value="Dockerin domain"/>
    <property type="match status" value="1"/>
</dbReference>